<sequence>MEKALVVNNLKYNGYEFLLLMSKEDPSSPLSARLKQQGFTLNEIPLPDSGLLWRPACLAIESLKPSMPCCGSDCS</sequence>
<dbReference type="Proteomes" id="UP001054945">
    <property type="component" value="Unassembled WGS sequence"/>
</dbReference>
<organism evidence="1 2">
    <name type="scientific">Caerostris extrusa</name>
    <name type="common">Bark spider</name>
    <name type="synonym">Caerostris bankana</name>
    <dbReference type="NCBI Taxonomy" id="172846"/>
    <lineage>
        <taxon>Eukaryota</taxon>
        <taxon>Metazoa</taxon>
        <taxon>Ecdysozoa</taxon>
        <taxon>Arthropoda</taxon>
        <taxon>Chelicerata</taxon>
        <taxon>Arachnida</taxon>
        <taxon>Araneae</taxon>
        <taxon>Araneomorphae</taxon>
        <taxon>Entelegynae</taxon>
        <taxon>Araneoidea</taxon>
        <taxon>Araneidae</taxon>
        <taxon>Caerostris</taxon>
    </lineage>
</organism>
<evidence type="ECO:0000313" key="2">
    <source>
        <dbReference type="Proteomes" id="UP001054945"/>
    </source>
</evidence>
<evidence type="ECO:0008006" key="3">
    <source>
        <dbReference type="Google" id="ProtNLM"/>
    </source>
</evidence>
<name>A0AAV4RAT2_CAEEX</name>
<accession>A0AAV4RAT2</accession>
<comment type="caution">
    <text evidence="1">The sequence shown here is derived from an EMBL/GenBank/DDBJ whole genome shotgun (WGS) entry which is preliminary data.</text>
</comment>
<gene>
    <name evidence="1" type="ORF">CEXT_153241</name>
</gene>
<evidence type="ECO:0000313" key="1">
    <source>
        <dbReference type="EMBL" id="GIY17781.1"/>
    </source>
</evidence>
<reference evidence="1 2" key="1">
    <citation type="submission" date="2021-06" db="EMBL/GenBank/DDBJ databases">
        <title>Caerostris extrusa draft genome.</title>
        <authorList>
            <person name="Kono N."/>
            <person name="Arakawa K."/>
        </authorList>
    </citation>
    <scope>NUCLEOTIDE SEQUENCE [LARGE SCALE GENOMIC DNA]</scope>
</reference>
<protein>
    <recommendedName>
        <fullName evidence="3">YcgL domain-containing protein</fullName>
    </recommendedName>
</protein>
<dbReference type="EMBL" id="BPLR01007544">
    <property type="protein sequence ID" value="GIY17781.1"/>
    <property type="molecule type" value="Genomic_DNA"/>
</dbReference>
<proteinExistence type="predicted"/>
<keyword evidence="2" id="KW-1185">Reference proteome</keyword>
<dbReference type="AlphaFoldDB" id="A0AAV4RAT2"/>